<protein>
    <submittedName>
        <fullName evidence="2">Uncharacterized protein</fullName>
    </submittedName>
</protein>
<proteinExistence type="predicted"/>
<feature type="compositionally biased region" description="Basic and acidic residues" evidence="1">
    <location>
        <begin position="11"/>
        <end position="24"/>
    </location>
</feature>
<reference evidence="2" key="1">
    <citation type="journal article" date="2019" name="Sci. Rep.">
        <title>Draft genome of Tanacetum cinerariifolium, the natural source of mosquito coil.</title>
        <authorList>
            <person name="Yamashiro T."/>
            <person name="Shiraishi A."/>
            <person name="Satake H."/>
            <person name="Nakayama K."/>
        </authorList>
    </citation>
    <scope>NUCLEOTIDE SEQUENCE</scope>
</reference>
<comment type="caution">
    <text evidence="2">The sequence shown here is derived from an EMBL/GenBank/DDBJ whole genome shotgun (WGS) entry which is preliminary data.</text>
</comment>
<name>A0A699V0K3_TANCI</name>
<organism evidence="2">
    <name type="scientific">Tanacetum cinerariifolium</name>
    <name type="common">Dalmatian daisy</name>
    <name type="synonym">Chrysanthemum cinerariifolium</name>
    <dbReference type="NCBI Taxonomy" id="118510"/>
    <lineage>
        <taxon>Eukaryota</taxon>
        <taxon>Viridiplantae</taxon>
        <taxon>Streptophyta</taxon>
        <taxon>Embryophyta</taxon>
        <taxon>Tracheophyta</taxon>
        <taxon>Spermatophyta</taxon>
        <taxon>Magnoliopsida</taxon>
        <taxon>eudicotyledons</taxon>
        <taxon>Gunneridae</taxon>
        <taxon>Pentapetalae</taxon>
        <taxon>asterids</taxon>
        <taxon>campanulids</taxon>
        <taxon>Asterales</taxon>
        <taxon>Asteraceae</taxon>
        <taxon>Asteroideae</taxon>
        <taxon>Anthemideae</taxon>
        <taxon>Anthemidinae</taxon>
        <taxon>Tanacetum</taxon>
    </lineage>
</organism>
<feature type="compositionally biased region" description="Polar residues" evidence="1">
    <location>
        <begin position="25"/>
        <end position="35"/>
    </location>
</feature>
<gene>
    <name evidence="2" type="ORF">Tci_900691</name>
</gene>
<evidence type="ECO:0000256" key="1">
    <source>
        <dbReference type="SAM" id="MobiDB-lite"/>
    </source>
</evidence>
<sequence>SNQGLKRKKTSKDDEPSMKAKSTETSKGITKSQPKSTDKSTQAEETVFEAGDTQEPHNLGEDIGLAYKLLKGTSRSYIELEYIMEE</sequence>
<feature type="region of interest" description="Disordered" evidence="1">
    <location>
        <begin position="1"/>
        <end position="59"/>
    </location>
</feature>
<dbReference type="EMBL" id="BKCJ011388011">
    <property type="protein sequence ID" value="GFD28722.1"/>
    <property type="molecule type" value="Genomic_DNA"/>
</dbReference>
<evidence type="ECO:0000313" key="2">
    <source>
        <dbReference type="EMBL" id="GFD28722.1"/>
    </source>
</evidence>
<accession>A0A699V0K3</accession>
<feature type="compositionally biased region" description="Basic residues" evidence="1">
    <location>
        <begin position="1"/>
        <end position="10"/>
    </location>
</feature>
<dbReference type="AlphaFoldDB" id="A0A699V0K3"/>
<feature type="non-terminal residue" evidence="2">
    <location>
        <position position="1"/>
    </location>
</feature>